<evidence type="ECO:0000313" key="2">
    <source>
        <dbReference type="Proteomes" id="UP001489004"/>
    </source>
</evidence>
<comment type="caution">
    <text evidence="1">The sequence shown here is derived from an EMBL/GenBank/DDBJ whole genome shotgun (WGS) entry which is preliminary data.</text>
</comment>
<protein>
    <recommendedName>
        <fullName evidence="3">Lon N-terminal domain-containing protein</fullName>
    </recommendedName>
</protein>
<evidence type="ECO:0000313" key="1">
    <source>
        <dbReference type="EMBL" id="KAK9830110.1"/>
    </source>
</evidence>
<keyword evidence="2" id="KW-1185">Reference proteome</keyword>
<name>A0AAW1R9B6_9CHLO</name>
<dbReference type="EMBL" id="JALJOR010000001">
    <property type="protein sequence ID" value="KAK9830110.1"/>
    <property type="molecule type" value="Genomic_DNA"/>
</dbReference>
<reference evidence="1 2" key="1">
    <citation type="journal article" date="2024" name="Nat. Commun.">
        <title>Phylogenomics reveals the evolutionary origins of lichenization in chlorophyte algae.</title>
        <authorList>
            <person name="Puginier C."/>
            <person name="Libourel C."/>
            <person name="Otte J."/>
            <person name="Skaloud P."/>
            <person name="Haon M."/>
            <person name="Grisel S."/>
            <person name="Petersen M."/>
            <person name="Berrin J.G."/>
            <person name="Delaux P.M."/>
            <person name="Dal Grande F."/>
            <person name="Keller J."/>
        </authorList>
    </citation>
    <scope>NUCLEOTIDE SEQUENCE [LARGE SCALE GENOMIC DNA]</scope>
    <source>
        <strain evidence="1 2">SAG 2043</strain>
    </source>
</reference>
<sequence length="269" mass="30162">MAHLPPPGLLLERLVIRIDRPVFFLPELLQSAKEVKIDAGWLRPVYHHDAPSLDDLVTIKGARGEVTTTERQASSPFLDISHDGVVRFRGPISDEDIAAVCGTNARLTEVHWCDRAPRARRILEDEGFQQRQGGSLQAISGVWLAGHARWLAELLPLRYPHELTISQVLSEQLVHLDVVPSSLKAFHLQLPIKWSHKDLLREMPLPSQLQLDTLELSEIPFLALRVLNVAVEEAHLSKMAGYACKLVLPKIMRQPGETCSVIFDLTQPC</sequence>
<proteinExistence type="predicted"/>
<gene>
    <name evidence="1" type="ORF">WJX72_009844</name>
</gene>
<dbReference type="Proteomes" id="UP001489004">
    <property type="component" value="Unassembled WGS sequence"/>
</dbReference>
<accession>A0AAW1R9B6</accession>
<dbReference type="AlphaFoldDB" id="A0AAW1R9B6"/>
<organism evidence="1 2">
    <name type="scientific">[Myrmecia] bisecta</name>
    <dbReference type="NCBI Taxonomy" id="41462"/>
    <lineage>
        <taxon>Eukaryota</taxon>
        <taxon>Viridiplantae</taxon>
        <taxon>Chlorophyta</taxon>
        <taxon>core chlorophytes</taxon>
        <taxon>Trebouxiophyceae</taxon>
        <taxon>Trebouxiales</taxon>
        <taxon>Trebouxiaceae</taxon>
        <taxon>Myrmecia</taxon>
    </lineage>
</organism>
<evidence type="ECO:0008006" key="3">
    <source>
        <dbReference type="Google" id="ProtNLM"/>
    </source>
</evidence>